<feature type="transmembrane region" description="Helical" evidence="7">
    <location>
        <begin position="273"/>
        <end position="299"/>
    </location>
</feature>
<proteinExistence type="predicted"/>
<organism evidence="10 11">
    <name type="scientific">Isobaculum melis</name>
    <dbReference type="NCBI Taxonomy" id="142588"/>
    <lineage>
        <taxon>Bacteria</taxon>
        <taxon>Bacillati</taxon>
        <taxon>Bacillota</taxon>
        <taxon>Bacilli</taxon>
        <taxon>Lactobacillales</taxon>
        <taxon>Carnobacteriaceae</taxon>
        <taxon>Isobaculum</taxon>
    </lineage>
</organism>
<dbReference type="EMBL" id="FOHA01000016">
    <property type="protein sequence ID" value="SES00236.1"/>
    <property type="molecule type" value="Genomic_DNA"/>
</dbReference>
<dbReference type="GO" id="GO:0016887">
    <property type="term" value="F:ATP hydrolysis activity"/>
    <property type="evidence" value="ECO:0007669"/>
    <property type="project" value="InterPro"/>
</dbReference>
<feature type="transmembrane region" description="Helical" evidence="7">
    <location>
        <begin position="47"/>
        <end position="70"/>
    </location>
</feature>
<evidence type="ECO:0000256" key="3">
    <source>
        <dbReference type="ARBA" id="ARBA00022741"/>
    </source>
</evidence>
<evidence type="ECO:0000259" key="8">
    <source>
        <dbReference type="PROSITE" id="PS50893"/>
    </source>
</evidence>
<evidence type="ECO:0000256" key="2">
    <source>
        <dbReference type="ARBA" id="ARBA00022692"/>
    </source>
</evidence>
<keyword evidence="6 7" id="KW-0472">Membrane</keyword>
<evidence type="ECO:0000256" key="4">
    <source>
        <dbReference type="ARBA" id="ARBA00022840"/>
    </source>
</evidence>
<dbReference type="SMART" id="SM00382">
    <property type="entry name" value="AAA"/>
    <property type="match status" value="1"/>
</dbReference>
<accession>A0A1H9TT16</accession>
<dbReference type="PANTHER" id="PTHR43394">
    <property type="entry name" value="ATP-DEPENDENT PERMEASE MDL1, MITOCHONDRIAL"/>
    <property type="match status" value="1"/>
</dbReference>
<dbReference type="Proteomes" id="UP000198948">
    <property type="component" value="Unassembled WGS sequence"/>
</dbReference>
<feature type="domain" description="ABC transmembrane type-1" evidence="9">
    <location>
        <begin position="22"/>
        <end position="304"/>
    </location>
</feature>
<dbReference type="SUPFAM" id="SSF52540">
    <property type="entry name" value="P-loop containing nucleoside triphosphate hydrolases"/>
    <property type="match status" value="1"/>
</dbReference>
<feature type="transmembrane region" description="Helical" evidence="7">
    <location>
        <begin position="21"/>
        <end position="41"/>
    </location>
</feature>
<comment type="subcellular location">
    <subcellularLocation>
        <location evidence="1">Cell membrane</location>
        <topology evidence="1">Multi-pass membrane protein</topology>
    </subcellularLocation>
</comment>
<feature type="transmembrane region" description="Helical" evidence="7">
    <location>
        <begin position="131"/>
        <end position="154"/>
    </location>
</feature>
<dbReference type="OrthoDB" id="9762778at2"/>
<keyword evidence="2 7" id="KW-0812">Transmembrane</keyword>
<sequence>MNKWRLLTWLLGFVKPLKGKMVVAILLGIVSNLAIVAIPVIGFQQVILYLNGGTIQVGPVIFLLVGLGILRGIARYGEQYCNHDIAFRLLALLRQKMFHQLRLLGPAKLAGVKSGDFITTITSDVEALEVFFAHSVSPFFIFLGTTLATVGFLATQAWQLALVLVLALLIVGLLIPLMSYRRYEQVAAVHQQQFVALNQQAMESITSLSNIEQFHLGEAKLQEMHQTGEALNRSYGQKLRQGTQLLVSNEMLLTLTALLIFLIGSLFQVNGELIGLGVILSLSAFGPAFALSGLGNALLTTFASGERIYQLFQEEPQVLFPTQSEKEVSTLEQVTFEQVDFTYPDSDKTILSNIDLLIPQGKTIGISGPSGIGKSTLIKLCMRYWDPKSGKIMLNQKELKRFSEESIHRLEGFFEQTTFLFEDTVENNIRIGKEKASMEEIQQAAKKVAIHPWIESLPEGYQSKIGGLERQVSDGERQRIGLARLFLQNAPLLLLDEPTSNLDFLNELAILESFKVLQDKAILVVSHRETTLSIADESFELVEGKLNKI</sequence>
<dbReference type="SUPFAM" id="SSF90123">
    <property type="entry name" value="ABC transporter transmembrane region"/>
    <property type="match status" value="1"/>
</dbReference>
<evidence type="ECO:0000313" key="10">
    <source>
        <dbReference type="EMBL" id="SES00236.1"/>
    </source>
</evidence>
<dbReference type="PANTHER" id="PTHR43394:SF1">
    <property type="entry name" value="ATP-BINDING CASSETTE SUB-FAMILY B MEMBER 10, MITOCHONDRIAL"/>
    <property type="match status" value="1"/>
</dbReference>
<dbReference type="AlphaFoldDB" id="A0A1H9TT16"/>
<dbReference type="PROSITE" id="PS50893">
    <property type="entry name" value="ABC_TRANSPORTER_2"/>
    <property type="match status" value="1"/>
</dbReference>
<dbReference type="GO" id="GO:0005886">
    <property type="term" value="C:plasma membrane"/>
    <property type="evidence" value="ECO:0007669"/>
    <property type="project" value="UniProtKB-SubCell"/>
</dbReference>
<evidence type="ECO:0000256" key="1">
    <source>
        <dbReference type="ARBA" id="ARBA00004651"/>
    </source>
</evidence>
<feature type="domain" description="ABC transporter" evidence="8">
    <location>
        <begin position="334"/>
        <end position="549"/>
    </location>
</feature>
<dbReference type="GO" id="GO:0005524">
    <property type="term" value="F:ATP binding"/>
    <property type="evidence" value="ECO:0007669"/>
    <property type="project" value="UniProtKB-KW"/>
</dbReference>
<keyword evidence="5 7" id="KW-1133">Transmembrane helix</keyword>
<evidence type="ECO:0000256" key="6">
    <source>
        <dbReference type="ARBA" id="ARBA00023136"/>
    </source>
</evidence>
<keyword evidence="4 10" id="KW-0067">ATP-binding</keyword>
<name>A0A1H9TT16_9LACT</name>
<reference evidence="10 11" key="1">
    <citation type="submission" date="2016-10" db="EMBL/GenBank/DDBJ databases">
        <authorList>
            <person name="de Groot N.N."/>
        </authorList>
    </citation>
    <scope>NUCLEOTIDE SEQUENCE [LARGE SCALE GENOMIC DNA]</scope>
    <source>
        <strain evidence="10 11">DSM 13760</strain>
    </source>
</reference>
<dbReference type="RefSeq" id="WP_092653314.1">
    <property type="nucleotide sequence ID" value="NZ_FOHA01000016.1"/>
</dbReference>
<dbReference type="InterPro" id="IPR039421">
    <property type="entry name" value="Type_1_exporter"/>
</dbReference>
<dbReference type="InterPro" id="IPR003439">
    <property type="entry name" value="ABC_transporter-like_ATP-bd"/>
</dbReference>
<dbReference type="Pfam" id="PF00005">
    <property type="entry name" value="ABC_tran"/>
    <property type="match status" value="1"/>
</dbReference>
<feature type="transmembrane region" description="Helical" evidence="7">
    <location>
        <begin position="160"/>
        <end position="180"/>
    </location>
</feature>
<dbReference type="InterPro" id="IPR027417">
    <property type="entry name" value="P-loop_NTPase"/>
</dbReference>
<dbReference type="InterPro" id="IPR036640">
    <property type="entry name" value="ABC1_TM_sf"/>
</dbReference>
<evidence type="ECO:0000256" key="7">
    <source>
        <dbReference type="SAM" id="Phobius"/>
    </source>
</evidence>
<keyword evidence="11" id="KW-1185">Reference proteome</keyword>
<protein>
    <submittedName>
        <fullName evidence="10">ATP-binding cassette, subfamily C</fullName>
    </submittedName>
</protein>
<evidence type="ECO:0000313" key="11">
    <source>
        <dbReference type="Proteomes" id="UP000198948"/>
    </source>
</evidence>
<feature type="transmembrane region" description="Helical" evidence="7">
    <location>
        <begin position="245"/>
        <end position="267"/>
    </location>
</feature>
<evidence type="ECO:0000259" key="9">
    <source>
        <dbReference type="PROSITE" id="PS50929"/>
    </source>
</evidence>
<gene>
    <name evidence="10" type="ORF">SAMN04488559_11615</name>
</gene>
<dbReference type="PROSITE" id="PS50929">
    <property type="entry name" value="ABC_TM1F"/>
    <property type="match status" value="1"/>
</dbReference>
<dbReference type="GO" id="GO:0015421">
    <property type="term" value="F:ABC-type oligopeptide transporter activity"/>
    <property type="evidence" value="ECO:0007669"/>
    <property type="project" value="TreeGrafter"/>
</dbReference>
<dbReference type="STRING" id="142588.SAMN04488559_11615"/>
<dbReference type="Pfam" id="PF00664">
    <property type="entry name" value="ABC_membrane"/>
    <property type="match status" value="1"/>
</dbReference>
<keyword evidence="3" id="KW-0547">Nucleotide-binding</keyword>
<dbReference type="Gene3D" id="3.40.50.300">
    <property type="entry name" value="P-loop containing nucleotide triphosphate hydrolases"/>
    <property type="match status" value="1"/>
</dbReference>
<dbReference type="InterPro" id="IPR011527">
    <property type="entry name" value="ABC1_TM_dom"/>
</dbReference>
<dbReference type="Gene3D" id="1.20.1560.10">
    <property type="entry name" value="ABC transporter type 1, transmembrane domain"/>
    <property type="match status" value="1"/>
</dbReference>
<evidence type="ECO:0000256" key="5">
    <source>
        <dbReference type="ARBA" id="ARBA00022989"/>
    </source>
</evidence>
<dbReference type="InterPro" id="IPR003593">
    <property type="entry name" value="AAA+_ATPase"/>
</dbReference>